<gene>
    <name evidence="1" type="ORF">ACFYTH_18890</name>
</gene>
<dbReference type="EMBL" id="JBIALX010000007">
    <property type="protein sequence ID" value="MFF0455437.1"/>
    <property type="molecule type" value="Genomic_DNA"/>
</dbReference>
<proteinExistence type="predicted"/>
<keyword evidence="2" id="KW-1185">Reference proteome</keyword>
<sequence length="345" mass="36153">MMSEAVFLHRDDEVVVVSPTGAPTVHDAPPPGLDTLVLEVIGGHLSWGLLSGQAVPAAVLHDPDAAQEWLWAVYGEPVALAVADGRAGELAATPARPELAYAARQLGYAHWAAHWWPASTIDGIPALDSEVLGRDIAALTEACESIVDGADAQPSPVAPPSETVAARRQDYALAAGPTGPGRGLVLATGTSGWDWRRCPPGVLDASEFAVSWLLTRESGSTSVEVRATAAPHLDAGLPGHLWPHARVVTDSAPTEVALQLNGDTWVGGALIDAENIVRVDIYVPGVGPAPEETSVSASASASANIYGPRQRQRIREFVIDRLRSPQPSMPLLEAERAAAASDTDF</sequence>
<comment type="caution">
    <text evidence="1">The sequence shown here is derived from an EMBL/GenBank/DDBJ whole genome shotgun (WGS) entry which is preliminary data.</text>
</comment>
<evidence type="ECO:0000313" key="1">
    <source>
        <dbReference type="EMBL" id="MFF0455437.1"/>
    </source>
</evidence>
<name>A0ABW6NLY6_9NOCA</name>
<accession>A0ABW6NLY6</accession>
<dbReference type="RefSeq" id="WP_387252344.1">
    <property type="nucleotide sequence ID" value="NZ_JBIALX010000007.1"/>
</dbReference>
<evidence type="ECO:0000313" key="2">
    <source>
        <dbReference type="Proteomes" id="UP001601521"/>
    </source>
</evidence>
<protein>
    <submittedName>
        <fullName evidence="1">Uncharacterized protein</fullName>
    </submittedName>
</protein>
<dbReference type="Proteomes" id="UP001601521">
    <property type="component" value="Unassembled WGS sequence"/>
</dbReference>
<reference evidence="1 2" key="1">
    <citation type="submission" date="2024-10" db="EMBL/GenBank/DDBJ databases">
        <title>The Natural Products Discovery Center: Release of the First 8490 Sequenced Strains for Exploring Actinobacteria Biosynthetic Diversity.</title>
        <authorList>
            <person name="Kalkreuter E."/>
            <person name="Kautsar S.A."/>
            <person name="Yang D."/>
            <person name="Bader C.D."/>
            <person name="Teijaro C.N."/>
            <person name="Fluegel L."/>
            <person name="Davis C.M."/>
            <person name="Simpson J.R."/>
            <person name="Lauterbach L."/>
            <person name="Steele A.D."/>
            <person name="Gui C."/>
            <person name="Meng S."/>
            <person name="Li G."/>
            <person name="Viehrig K."/>
            <person name="Ye F."/>
            <person name="Su P."/>
            <person name="Kiefer A.F."/>
            <person name="Nichols A."/>
            <person name="Cepeda A.J."/>
            <person name="Yan W."/>
            <person name="Fan B."/>
            <person name="Jiang Y."/>
            <person name="Adhikari A."/>
            <person name="Zheng C.-J."/>
            <person name="Schuster L."/>
            <person name="Cowan T.M."/>
            <person name="Smanski M.J."/>
            <person name="Chevrette M.G."/>
            <person name="De Carvalho L.P.S."/>
            <person name="Shen B."/>
        </authorList>
    </citation>
    <scope>NUCLEOTIDE SEQUENCE [LARGE SCALE GENOMIC DNA]</scope>
    <source>
        <strain evidence="1 2">NPDC004550</strain>
    </source>
</reference>
<organism evidence="1 2">
    <name type="scientific">Nocardia africana</name>
    <dbReference type="NCBI Taxonomy" id="134964"/>
    <lineage>
        <taxon>Bacteria</taxon>
        <taxon>Bacillati</taxon>
        <taxon>Actinomycetota</taxon>
        <taxon>Actinomycetes</taxon>
        <taxon>Mycobacteriales</taxon>
        <taxon>Nocardiaceae</taxon>
        <taxon>Nocardia</taxon>
    </lineage>
</organism>